<evidence type="ECO:0000256" key="1">
    <source>
        <dbReference type="ARBA" id="ARBA00001946"/>
    </source>
</evidence>
<feature type="domain" description="Roc" evidence="6">
    <location>
        <begin position="253"/>
        <end position="446"/>
    </location>
</feature>
<dbReference type="InterPro" id="IPR027417">
    <property type="entry name" value="P-loop_NTPase"/>
</dbReference>
<dbReference type="PANTHER" id="PTHR47679">
    <property type="entry name" value="PROTEIN TORNADO 1"/>
    <property type="match status" value="1"/>
</dbReference>
<gene>
    <name evidence="8 9" type="primary">LOC101732277</name>
</gene>
<name>A0A8J1JGV8_XENTR</name>
<evidence type="ECO:0000313" key="9">
    <source>
        <dbReference type="Xenbase" id="XB-GENE-29085999"/>
    </source>
</evidence>
<dbReference type="KEGG" id="xtr:101732277"/>
<evidence type="ECO:0000313" key="8">
    <source>
        <dbReference type="RefSeq" id="XP_031757113.1"/>
    </source>
</evidence>
<dbReference type="Pfam" id="PF00023">
    <property type="entry name" value="Ank"/>
    <property type="match status" value="1"/>
</dbReference>
<dbReference type="PROSITE" id="PS50088">
    <property type="entry name" value="ANK_REPEAT"/>
    <property type="match status" value="2"/>
</dbReference>
<dbReference type="OrthoDB" id="9988411at2759"/>
<proteinExistence type="predicted"/>
<dbReference type="AlphaFoldDB" id="A0A8J1JGV8"/>
<dbReference type="Gene3D" id="1.10.533.10">
    <property type="entry name" value="Death Domain, Fas"/>
    <property type="match status" value="1"/>
</dbReference>
<dbReference type="PROSITE" id="PS50297">
    <property type="entry name" value="ANK_REP_REGION"/>
    <property type="match status" value="2"/>
</dbReference>
<dbReference type="GO" id="GO:0000166">
    <property type="term" value="F:nucleotide binding"/>
    <property type="evidence" value="ECO:0007669"/>
    <property type="project" value="UniProtKB-KW"/>
</dbReference>
<organism evidence="7 8">
    <name type="scientific">Xenopus tropicalis</name>
    <name type="common">Western clawed frog</name>
    <name type="synonym">Silurana tropicalis</name>
    <dbReference type="NCBI Taxonomy" id="8364"/>
    <lineage>
        <taxon>Eukaryota</taxon>
        <taxon>Metazoa</taxon>
        <taxon>Chordata</taxon>
        <taxon>Craniata</taxon>
        <taxon>Vertebrata</taxon>
        <taxon>Euteleostomi</taxon>
        <taxon>Amphibia</taxon>
        <taxon>Batrachia</taxon>
        <taxon>Anura</taxon>
        <taxon>Pipoidea</taxon>
        <taxon>Pipidae</taxon>
        <taxon>Xenopodinae</taxon>
        <taxon>Xenopus</taxon>
        <taxon>Silurana</taxon>
    </lineage>
</organism>
<dbReference type="Proteomes" id="UP000008143">
    <property type="component" value="Chromosome 4"/>
</dbReference>
<evidence type="ECO:0000256" key="5">
    <source>
        <dbReference type="SAM" id="MobiDB-lite"/>
    </source>
</evidence>
<comment type="cofactor">
    <cofactor evidence="1">
        <name>Mg(2+)</name>
        <dbReference type="ChEBI" id="CHEBI:18420"/>
    </cofactor>
</comment>
<dbReference type="InterPro" id="IPR020859">
    <property type="entry name" value="ROC"/>
</dbReference>
<feature type="repeat" description="ANK" evidence="4">
    <location>
        <begin position="15"/>
        <end position="47"/>
    </location>
</feature>
<accession>A0A8J1JGV8</accession>
<keyword evidence="2" id="KW-0677">Repeat</keyword>
<evidence type="ECO:0000256" key="4">
    <source>
        <dbReference type="PROSITE-ProRule" id="PRU00023"/>
    </source>
</evidence>
<dbReference type="InterPro" id="IPR002110">
    <property type="entry name" value="Ankyrin_rpt"/>
</dbReference>
<evidence type="ECO:0000256" key="2">
    <source>
        <dbReference type="ARBA" id="ARBA00022737"/>
    </source>
</evidence>
<dbReference type="Gene3D" id="1.25.40.20">
    <property type="entry name" value="Ankyrin repeat-containing domain"/>
    <property type="match status" value="1"/>
</dbReference>
<protein>
    <submittedName>
        <fullName evidence="8">Uncharacterized protein LOC101732277 isoform X1</fullName>
    </submittedName>
</protein>
<dbReference type="GO" id="GO:0007165">
    <property type="term" value="P:signal transduction"/>
    <property type="evidence" value="ECO:0007669"/>
    <property type="project" value="InterPro"/>
</dbReference>
<dbReference type="InterPro" id="IPR000488">
    <property type="entry name" value="Death_dom"/>
</dbReference>
<keyword evidence="3" id="KW-0547">Nucleotide-binding</keyword>
<dbReference type="GeneID" id="101732277"/>
<dbReference type="SUPFAM" id="SSF52540">
    <property type="entry name" value="P-loop containing nucleoside triphosphate hydrolases"/>
    <property type="match status" value="1"/>
</dbReference>
<dbReference type="AGR" id="Xenbase:XB-GENE-29085999"/>
<dbReference type="InterPro" id="IPR011029">
    <property type="entry name" value="DEATH-like_dom_sf"/>
</dbReference>
<evidence type="ECO:0000256" key="3">
    <source>
        <dbReference type="ARBA" id="ARBA00022741"/>
    </source>
</evidence>
<dbReference type="PROSITE" id="PS51424">
    <property type="entry name" value="ROC"/>
    <property type="match status" value="1"/>
</dbReference>
<dbReference type="SMART" id="SM00248">
    <property type="entry name" value="ANK"/>
    <property type="match status" value="4"/>
</dbReference>
<evidence type="ECO:0000259" key="6">
    <source>
        <dbReference type="PROSITE" id="PS51424"/>
    </source>
</evidence>
<dbReference type="Gene3D" id="3.30.70.1390">
    <property type="entry name" value="ROC domain from the Parkinson's disease-associated leucine-rich repeat kinase 2"/>
    <property type="match status" value="1"/>
</dbReference>
<dbReference type="SUPFAM" id="SSF48403">
    <property type="entry name" value="Ankyrin repeat"/>
    <property type="match status" value="1"/>
</dbReference>
<dbReference type="PANTHER" id="PTHR47679:SF2">
    <property type="entry name" value="C-TERMINAL OF ROC (COR) DOMAIN-CONTAINING PROTEIN"/>
    <property type="match status" value="1"/>
</dbReference>
<dbReference type="SUPFAM" id="SSF47986">
    <property type="entry name" value="DEATH domain"/>
    <property type="match status" value="1"/>
</dbReference>
<keyword evidence="7" id="KW-1185">Reference proteome</keyword>
<dbReference type="Gene3D" id="3.40.50.300">
    <property type="entry name" value="P-loop containing nucleotide triphosphate hydrolases"/>
    <property type="match status" value="1"/>
</dbReference>
<dbReference type="RefSeq" id="XP_031757113.1">
    <property type="nucleotide sequence ID" value="XM_031901253.1"/>
</dbReference>
<dbReference type="OMA" id="CKNITTE"/>
<dbReference type="Xenbase" id="XB-GENE-29085999">
    <property type="gene designation" value="LOC101732277"/>
</dbReference>
<dbReference type="InterPro" id="IPR036770">
    <property type="entry name" value="Ankyrin_rpt-contain_sf"/>
</dbReference>
<feature type="repeat" description="ANK" evidence="4">
    <location>
        <begin position="48"/>
        <end position="71"/>
    </location>
</feature>
<sequence length="898" mass="101035">MAQQPGPHTVSPDKHGNTPLHYAAHDNNHSLVKELLDNGCDVLAKNGSGLTPMHFAALGDNVGILQLLLSRAPQAVNQKSIKGYTLLHEAVRGKSIKAIQFLIDKADPNLQDQEGNTPLHMAASLRPAGTAVQISQILLHHHRTKPEIQNLAHENFLFSIVRGAAMKASESSSNLLSLGLHFHPDILCRNAEGLTLLDVARHIQSPDCIIRRIEKETQEQQRKFLPKNSMQLPLQSPNPHLSLLSLEGPVKTPRGTGKKVKVFVCGHRGVGKSTLVRTLKETGLFSELQFPPSSKGVSITHADLDGDTLIMWDFAGQMECYFTRSLLLATSGASTMYCVVFSLEGVESDFQEGQKRAVEQIIYWLRFLSATKNVSPKPCVLLIGSHLDRLPENNREDIANCFFRNVMENHAELFQFFHITFLPINCKCPTSVQPAKRALRETVTQTPQSDDSVPNVGHFVLEKARNLCAHNVLFQCWNEFADPIDKHPAKHLSPSDLRAALEHLHNFSQLLYLPQIPCPSGTSSTGCVHRPSVQPDSSPSGLIIFNMKWFLQDICGTFGHYSLSPASGREKEQWSLDEMKCALDLKACDGNSEMTLKLLEKLELLFPTTKEEYVVPAWLKRGRPPGVVQLEKVRGIGYCWEKTSTGLFSQFFVGCLQIYLLRMFEPERCQLWREGAKLSDKAQLTLEVSENKRCLYMIGSWSQDCYEGDCYTLMEKVEKEVEKMLNMEPIKSWKKLHLIPRELHLIGEASPFEKLSGFTWEQILQAEQENRALCGKSQEVRSWEILFPHHDQRMLHEQGTSCSTHWLAESTHKKLCESLDSQHPMGLDWRRLAELLGGATTSLVLEINEESKRRELSPTCLVLDKYPGSIEHLLGALNQMGREDCIVEIELMLKHVCP</sequence>
<feature type="region of interest" description="Disordered" evidence="5">
    <location>
        <begin position="1"/>
        <end position="22"/>
    </location>
</feature>
<evidence type="ECO:0000313" key="7">
    <source>
        <dbReference type="Proteomes" id="UP000008143"/>
    </source>
</evidence>
<reference evidence="8" key="1">
    <citation type="submission" date="2025-08" db="UniProtKB">
        <authorList>
            <consortium name="RefSeq"/>
        </authorList>
    </citation>
    <scope>IDENTIFICATION</scope>
    <source>
        <strain evidence="8">Nigerian</strain>
        <tissue evidence="8">Liver and blood</tissue>
    </source>
</reference>
<keyword evidence="4" id="KW-0040">ANK repeat</keyword>
<dbReference type="Pfam" id="PF00531">
    <property type="entry name" value="Death"/>
    <property type="match status" value="1"/>
</dbReference>
<dbReference type="Pfam" id="PF13637">
    <property type="entry name" value="Ank_4"/>
    <property type="match status" value="1"/>
</dbReference>